<name>A0A084SRG8_9BACT</name>
<reference evidence="3 4" key="1">
    <citation type="submission" date="2014-07" db="EMBL/GenBank/DDBJ databases">
        <title>Draft Genome Sequence of Gephyronic Acid Producer, Cystobacter violaceus Strain Cb vi76.</title>
        <authorList>
            <person name="Stevens D.C."/>
            <person name="Young J."/>
            <person name="Carmichael R."/>
            <person name="Tan J."/>
            <person name="Taylor R.E."/>
        </authorList>
    </citation>
    <scope>NUCLEOTIDE SEQUENCE [LARGE SCALE GENOMIC DNA]</scope>
    <source>
        <strain evidence="3 4">Cb vi76</strain>
    </source>
</reference>
<evidence type="ECO:0000256" key="2">
    <source>
        <dbReference type="SAM" id="SignalP"/>
    </source>
</evidence>
<organism evidence="3 4">
    <name type="scientific">Archangium violaceum Cb vi76</name>
    <dbReference type="NCBI Taxonomy" id="1406225"/>
    <lineage>
        <taxon>Bacteria</taxon>
        <taxon>Pseudomonadati</taxon>
        <taxon>Myxococcota</taxon>
        <taxon>Myxococcia</taxon>
        <taxon>Myxococcales</taxon>
        <taxon>Cystobacterineae</taxon>
        <taxon>Archangiaceae</taxon>
        <taxon>Archangium</taxon>
    </lineage>
</organism>
<feature type="compositionally biased region" description="Polar residues" evidence="1">
    <location>
        <begin position="41"/>
        <end position="53"/>
    </location>
</feature>
<evidence type="ECO:0000313" key="4">
    <source>
        <dbReference type="Proteomes" id="UP000028547"/>
    </source>
</evidence>
<dbReference type="AlphaFoldDB" id="A0A084SRG8"/>
<evidence type="ECO:0000256" key="1">
    <source>
        <dbReference type="SAM" id="MobiDB-lite"/>
    </source>
</evidence>
<evidence type="ECO:0000313" key="3">
    <source>
        <dbReference type="EMBL" id="KFA91053.1"/>
    </source>
</evidence>
<protein>
    <recommendedName>
        <fullName evidence="5">DUF5666 domain-containing protein</fullName>
    </recommendedName>
</protein>
<gene>
    <name evidence="3" type="ORF">Q664_24720</name>
</gene>
<feature type="compositionally biased region" description="Basic and acidic residues" evidence="1">
    <location>
        <begin position="21"/>
        <end position="35"/>
    </location>
</feature>
<keyword evidence="2" id="KW-0732">Signal</keyword>
<feature type="region of interest" description="Disordered" evidence="1">
    <location>
        <begin position="19"/>
        <end position="55"/>
    </location>
</feature>
<dbReference type="EMBL" id="JPMI01000165">
    <property type="protein sequence ID" value="KFA91053.1"/>
    <property type="molecule type" value="Genomic_DNA"/>
</dbReference>
<proteinExistence type="predicted"/>
<feature type="chain" id="PRO_5001781718" description="DUF5666 domain-containing protein" evidence="2">
    <location>
        <begin position="23"/>
        <end position="139"/>
    </location>
</feature>
<evidence type="ECO:0008006" key="5">
    <source>
        <dbReference type="Google" id="ProtNLM"/>
    </source>
</evidence>
<dbReference type="RefSeq" id="WP_043400140.1">
    <property type="nucleotide sequence ID" value="NZ_JPMI01000165.1"/>
</dbReference>
<accession>A0A084SRG8</accession>
<sequence>MRSWTVLAGLTVATLALGAARAEDPTPPELKDVQEKATPGDQFTETDGGSLQGTVKGATGNVLTLEVGQKAPLVQAVVKDEDSVSIRQRGQRDPIVFEQLQEGTRVRTSFRNEGGVRVVTSIEVLEPATEPKRQSSSGK</sequence>
<feature type="signal peptide" evidence="2">
    <location>
        <begin position="1"/>
        <end position="22"/>
    </location>
</feature>
<comment type="caution">
    <text evidence="3">The sequence shown here is derived from an EMBL/GenBank/DDBJ whole genome shotgun (WGS) entry which is preliminary data.</text>
</comment>
<dbReference type="Proteomes" id="UP000028547">
    <property type="component" value="Unassembled WGS sequence"/>
</dbReference>